<keyword evidence="1" id="KW-0812">Transmembrane</keyword>
<accession>A0A4S8L9D3</accession>
<dbReference type="AlphaFoldDB" id="A0A4S8L9D3"/>
<keyword evidence="1" id="KW-0472">Membrane</keyword>
<name>A0A4S8L9D3_DENBC</name>
<evidence type="ECO:0000313" key="3">
    <source>
        <dbReference type="Proteomes" id="UP000297245"/>
    </source>
</evidence>
<protein>
    <submittedName>
        <fullName evidence="2">Uncharacterized protein</fullName>
    </submittedName>
</protein>
<sequence>MQEVLADNMWTKFMEEPNFTELHSGRAIDLPTLGLMMLGYEVEKQCCTFYILGKADKFFTLISYVSHSVGISKEEPFKVSLTYEASITLAGFGEVVNLLVKSRIHVGITVFIFIFTFLNIRLQVCW</sequence>
<keyword evidence="1" id="KW-1133">Transmembrane helix</keyword>
<organism evidence="2 3">
    <name type="scientific">Dendrothele bispora (strain CBS 962.96)</name>
    <dbReference type="NCBI Taxonomy" id="1314807"/>
    <lineage>
        <taxon>Eukaryota</taxon>
        <taxon>Fungi</taxon>
        <taxon>Dikarya</taxon>
        <taxon>Basidiomycota</taxon>
        <taxon>Agaricomycotina</taxon>
        <taxon>Agaricomycetes</taxon>
        <taxon>Agaricomycetidae</taxon>
        <taxon>Agaricales</taxon>
        <taxon>Agaricales incertae sedis</taxon>
        <taxon>Dendrothele</taxon>
    </lineage>
</organism>
<dbReference type="EMBL" id="ML179561">
    <property type="protein sequence ID" value="THU85190.1"/>
    <property type="molecule type" value="Genomic_DNA"/>
</dbReference>
<evidence type="ECO:0000313" key="2">
    <source>
        <dbReference type="EMBL" id="THU85190.1"/>
    </source>
</evidence>
<keyword evidence="3" id="KW-1185">Reference proteome</keyword>
<dbReference type="Proteomes" id="UP000297245">
    <property type="component" value="Unassembled WGS sequence"/>
</dbReference>
<proteinExistence type="predicted"/>
<feature type="transmembrane region" description="Helical" evidence="1">
    <location>
        <begin position="104"/>
        <end position="122"/>
    </location>
</feature>
<gene>
    <name evidence="2" type="ORF">K435DRAFT_806114</name>
</gene>
<evidence type="ECO:0000256" key="1">
    <source>
        <dbReference type="SAM" id="Phobius"/>
    </source>
</evidence>
<reference evidence="2 3" key="1">
    <citation type="journal article" date="2019" name="Nat. Ecol. Evol.">
        <title>Megaphylogeny resolves global patterns of mushroom evolution.</title>
        <authorList>
            <person name="Varga T."/>
            <person name="Krizsan K."/>
            <person name="Foldi C."/>
            <person name="Dima B."/>
            <person name="Sanchez-Garcia M."/>
            <person name="Sanchez-Ramirez S."/>
            <person name="Szollosi G.J."/>
            <person name="Szarkandi J.G."/>
            <person name="Papp V."/>
            <person name="Albert L."/>
            <person name="Andreopoulos W."/>
            <person name="Angelini C."/>
            <person name="Antonin V."/>
            <person name="Barry K.W."/>
            <person name="Bougher N.L."/>
            <person name="Buchanan P."/>
            <person name="Buyck B."/>
            <person name="Bense V."/>
            <person name="Catcheside P."/>
            <person name="Chovatia M."/>
            <person name="Cooper J."/>
            <person name="Damon W."/>
            <person name="Desjardin D."/>
            <person name="Finy P."/>
            <person name="Geml J."/>
            <person name="Haridas S."/>
            <person name="Hughes K."/>
            <person name="Justo A."/>
            <person name="Karasinski D."/>
            <person name="Kautmanova I."/>
            <person name="Kiss B."/>
            <person name="Kocsube S."/>
            <person name="Kotiranta H."/>
            <person name="LaButti K.M."/>
            <person name="Lechner B.E."/>
            <person name="Liimatainen K."/>
            <person name="Lipzen A."/>
            <person name="Lukacs Z."/>
            <person name="Mihaltcheva S."/>
            <person name="Morgado L.N."/>
            <person name="Niskanen T."/>
            <person name="Noordeloos M.E."/>
            <person name="Ohm R.A."/>
            <person name="Ortiz-Santana B."/>
            <person name="Ovrebo C."/>
            <person name="Racz N."/>
            <person name="Riley R."/>
            <person name="Savchenko A."/>
            <person name="Shiryaev A."/>
            <person name="Soop K."/>
            <person name="Spirin V."/>
            <person name="Szebenyi C."/>
            <person name="Tomsovsky M."/>
            <person name="Tulloss R.E."/>
            <person name="Uehling J."/>
            <person name="Grigoriev I.V."/>
            <person name="Vagvolgyi C."/>
            <person name="Papp T."/>
            <person name="Martin F.M."/>
            <person name="Miettinen O."/>
            <person name="Hibbett D.S."/>
            <person name="Nagy L.G."/>
        </authorList>
    </citation>
    <scope>NUCLEOTIDE SEQUENCE [LARGE SCALE GENOMIC DNA]</scope>
    <source>
        <strain evidence="2 3">CBS 962.96</strain>
    </source>
</reference>